<dbReference type="PIRSF" id="PIRSF005962">
    <property type="entry name" value="Pept_M20D_amidohydro"/>
    <property type="match status" value="1"/>
</dbReference>
<feature type="binding site" evidence="2">
    <location>
        <position position="101"/>
    </location>
    <ligand>
        <name>Mn(2+)</name>
        <dbReference type="ChEBI" id="CHEBI:29035"/>
        <label>2</label>
    </ligand>
</feature>
<keyword evidence="1 4" id="KW-0378">Hydrolase</keyword>
<gene>
    <name evidence="4" type="ORF">HNR59_000432</name>
</gene>
<dbReference type="Pfam" id="PF01546">
    <property type="entry name" value="Peptidase_M20"/>
    <property type="match status" value="1"/>
</dbReference>
<comment type="cofactor">
    <cofactor evidence="2">
        <name>Mn(2+)</name>
        <dbReference type="ChEBI" id="CHEBI:29035"/>
    </cofactor>
    <text evidence="2">The Mn(2+) ion enhances activity.</text>
</comment>
<dbReference type="SUPFAM" id="SSF55031">
    <property type="entry name" value="Bacterial exopeptidase dimerisation domain"/>
    <property type="match status" value="1"/>
</dbReference>
<dbReference type="SUPFAM" id="SSF53187">
    <property type="entry name" value="Zn-dependent exopeptidases"/>
    <property type="match status" value="1"/>
</dbReference>
<keyword evidence="2" id="KW-0479">Metal-binding</keyword>
<reference evidence="4 5" key="1">
    <citation type="submission" date="2020-08" db="EMBL/GenBank/DDBJ databases">
        <title>Genomic Encyclopedia of Type Strains, Phase IV (KMG-IV): sequencing the most valuable type-strain genomes for metagenomic binning, comparative biology and taxonomic classification.</title>
        <authorList>
            <person name="Goeker M."/>
        </authorList>
    </citation>
    <scope>NUCLEOTIDE SEQUENCE [LARGE SCALE GENOMIC DNA]</scope>
    <source>
        <strain evidence="4 5">DSM 11099</strain>
    </source>
</reference>
<accession>A0A7W9VUJ9</accession>
<evidence type="ECO:0000313" key="4">
    <source>
        <dbReference type="EMBL" id="MBB6011087.1"/>
    </source>
</evidence>
<evidence type="ECO:0000259" key="3">
    <source>
        <dbReference type="Pfam" id="PF07687"/>
    </source>
</evidence>
<dbReference type="Gene3D" id="3.40.630.10">
    <property type="entry name" value="Zn peptidases"/>
    <property type="match status" value="1"/>
</dbReference>
<dbReference type="NCBIfam" id="TIGR01891">
    <property type="entry name" value="amidohydrolases"/>
    <property type="match status" value="1"/>
</dbReference>
<comment type="caution">
    <text evidence="4">The sequence shown here is derived from an EMBL/GenBank/DDBJ whole genome shotgun (WGS) entry which is preliminary data.</text>
</comment>
<organism evidence="4 5">
    <name type="scientific">Aquamicrobium lusatiense</name>
    <dbReference type="NCBI Taxonomy" id="89772"/>
    <lineage>
        <taxon>Bacteria</taxon>
        <taxon>Pseudomonadati</taxon>
        <taxon>Pseudomonadota</taxon>
        <taxon>Alphaproteobacteria</taxon>
        <taxon>Hyphomicrobiales</taxon>
        <taxon>Phyllobacteriaceae</taxon>
        <taxon>Aquamicrobium</taxon>
    </lineage>
</organism>
<dbReference type="InterPro" id="IPR011650">
    <property type="entry name" value="Peptidase_M20_dimer"/>
</dbReference>
<dbReference type="Proteomes" id="UP000533306">
    <property type="component" value="Unassembled WGS sequence"/>
</dbReference>
<dbReference type="InterPro" id="IPR002933">
    <property type="entry name" value="Peptidase_M20"/>
</dbReference>
<feature type="domain" description="Peptidase M20 dimerisation" evidence="3">
    <location>
        <begin position="182"/>
        <end position="280"/>
    </location>
</feature>
<dbReference type="Gene3D" id="3.30.70.360">
    <property type="match status" value="1"/>
</dbReference>
<feature type="binding site" evidence="2">
    <location>
        <position position="160"/>
    </location>
    <ligand>
        <name>Mn(2+)</name>
        <dbReference type="ChEBI" id="CHEBI:29035"/>
        <label>2</label>
    </ligand>
</feature>
<dbReference type="RefSeq" id="WP_183825344.1">
    <property type="nucleotide sequence ID" value="NZ_JACHEU010000001.1"/>
</dbReference>
<proteinExistence type="predicted"/>
<keyword evidence="5" id="KW-1185">Reference proteome</keyword>
<sequence length="382" mass="41248">MELTNQDIEDLVAFRRDLHRFPEISNEEKETAERVVAFLADTGADEMLTGLGGHGVALVYDSGKPGPTLLFRAELDALPIAEISDIPHRSTIEGKGHMCGHDGHMAILAALGRLFGRQRPASGRVVLMYQPAEETGDGAAGVTADPRYALIRPDFAFSLHNLPGTPLGHVRLREGVVNCASRGLRITLNGRTAHSSMPESGVSPMLAVSRLMPRLAALGGGSFDSDEFSMATVTHLRMGEPVFGVAPGHAEIRVTLRTRQDARMEGLCTAAEAMAREEAKAEGLQCTFDYHEIFVASLNEPEAAALLAAALDAENVPHDEEELPMRASEDFGIFGHTSKSAMLYLGSGVDRPNLHNPDYDFPDELIAIGARIFMRTARDLLG</sequence>
<dbReference type="PANTHER" id="PTHR11014">
    <property type="entry name" value="PEPTIDASE M20 FAMILY MEMBER"/>
    <property type="match status" value="1"/>
</dbReference>
<dbReference type="GO" id="GO:0046872">
    <property type="term" value="F:metal ion binding"/>
    <property type="evidence" value="ECO:0007669"/>
    <property type="project" value="UniProtKB-KW"/>
</dbReference>
<protein>
    <submittedName>
        <fullName evidence="4">Amidohydrolase</fullName>
    </submittedName>
</protein>
<dbReference type="EMBL" id="JACHEU010000001">
    <property type="protein sequence ID" value="MBB6011087.1"/>
    <property type="molecule type" value="Genomic_DNA"/>
</dbReference>
<feature type="binding site" evidence="2">
    <location>
        <position position="99"/>
    </location>
    <ligand>
        <name>Mn(2+)</name>
        <dbReference type="ChEBI" id="CHEBI:29035"/>
        <label>2</label>
    </ligand>
</feature>
<name>A0A7W9VUJ9_9HYPH</name>
<feature type="binding site" evidence="2">
    <location>
        <position position="134"/>
    </location>
    <ligand>
        <name>Mn(2+)</name>
        <dbReference type="ChEBI" id="CHEBI:29035"/>
        <label>2</label>
    </ligand>
</feature>
<evidence type="ECO:0000313" key="5">
    <source>
        <dbReference type="Proteomes" id="UP000533306"/>
    </source>
</evidence>
<dbReference type="Pfam" id="PF07687">
    <property type="entry name" value="M20_dimer"/>
    <property type="match status" value="1"/>
</dbReference>
<evidence type="ECO:0000256" key="1">
    <source>
        <dbReference type="ARBA" id="ARBA00022801"/>
    </source>
</evidence>
<dbReference type="InterPro" id="IPR036264">
    <property type="entry name" value="Bact_exopeptidase_dim_dom"/>
</dbReference>
<dbReference type="GO" id="GO:0016787">
    <property type="term" value="F:hydrolase activity"/>
    <property type="evidence" value="ECO:0007669"/>
    <property type="project" value="UniProtKB-KW"/>
</dbReference>
<dbReference type="InterPro" id="IPR017439">
    <property type="entry name" value="Amidohydrolase"/>
</dbReference>
<evidence type="ECO:0000256" key="2">
    <source>
        <dbReference type="PIRSR" id="PIRSR005962-1"/>
    </source>
</evidence>
<dbReference type="AlphaFoldDB" id="A0A7W9VUJ9"/>
<keyword evidence="2" id="KW-0464">Manganese</keyword>
<dbReference type="PANTHER" id="PTHR11014:SF169">
    <property type="entry name" value="CLAN MH, FAMILY M20, PEPTIDASE T-LIKE METALLOPEPTIDASE"/>
    <property type="match status" value="1"/>
</dbReference>
<feature type="binding site" evidence="2">
    <location>
        <position position="355"/>
    </location>
    <ligand>
        <name>Mn(2+)</name>
        <dbReference type="ChEBI" id="CHEBI:29035"/>
        <label>2</label>
    </ligand>
</feature>